<organism evidence="5 6">
    <name type="scientific">Halococcus thailandensis JCM 13552</name>
    <dbReference type="NCBI Taxonomy" id="1227457"/>
    <lineage>
        <taxon>Archaea</taxon>
        <taxon>Methanobacteriati</taxon>
        <taxon>Methanobacteriota</taxon>
        <taxon>Stenosarchaea group</taxon>
        <taxon>Halobacteria</taxon>
        <taxon>Halobacteriales</taxon>
        <taxon>Halococcaceae</taxon>
        <taxon>Halococcus</taxon>
    </lineage>
</organism>
<feature type="domain" description="HTH arsR-type" evidence="4">
    <location>
        <begin position="24"/>
        <end position="119"/>
    </location>
</feature>
<proteinExistence type="predicted"/>
<protein>
    <submittedName>
        <fullName evidence="5">MarR family transcriptional regulator</fullName>
    </submittedName>
</protein>
<dbReference type="Pfam" id="PF12840">
    <property type="entry name" value="HTH_20"/>
    <property type="match status" value="1"/>
</dbReference>
<dbReference type="InterPro" id="IPR001845">
    <property type="entry name" value="HTH_ArsR_DNA-bd_dom"/>
</dbReference>
<dbReference type="AlphaFoldDB" id="M0MX97"/>
<keyword evidence="3" id="KW-0804">Transcription</keyword>
<dbReference type="SMART" id="SM00418">
    <property type="entry name" value="HTH_ARSR"/>
    <property type="match status" value="1"/>
</dbReference>
<evidence type="ECO:0000313" key="6">
    <source>
        <dbReference type="Proteomes" id="UP000011680"/>
    </source>
</evidence>
<reference evidence="5 6" key="1">
    <citation type="journal article" date="2014" name="PLoS Genet.">
        <title>Phylogenetically driven sequencing of extremely halophilic archaea reveals strategies for static and dynamic osmo-response.</title>
        <authorList>
            <person name="Becker E.A."/>
            <person name="Seitzer P.M."/>
            <person name="Tritt A."/>
            <person name="Larsen D."/>
            <person name="Krusor M."/>
            <person name="Yao A.I."/>
            <person name="Wu D."/>
            <person name="Madern D."/>
            <person name="Eisen J.A."/>
            <person name="Darling A.E."/>
            <person name="Facciotti M.T."/>
        </authorList>
    </citation>
    <scope>NUCLEOTIDE SEQUENCE [LARGE SCALE GENOMIC DNA]</scope>
    <source>
        <strain evidence="5 6">JCM 13552</strain>
    </source>
</reference>
<keyword evidence="2" id="KW-0238">DNA-binding</keyword>
<dbReference type="PANTHER" id="PTHR43132:SF2">
    <property type="entry name" value="ARSENICAL RESISTANCE OPERON REPRESSOR ARSR-RELATED"/>
    <property type="match status" value="1"/>
</dbReference>
<dbReference type="Gene3D" id="1.10.10.10">
    <property type="entry name" value="Winged helix-like DNA-binding domain superfamily/Winged helix DNA-binding domain"/>
    <property type="match status" value="1"/>
</dbReference>
<dbReference type="PATRIC" id="fig|1227457.3.peg.3322"/>
<dbReference type="GO" id="GO:0003677">
    <property type="term" value="F:DNA binding"/>
    <property type="evidence" value="ECO:0007669"/>
    <property type="project" value="UniProtKB-KW"/>
</dbReference>
<evidence type="ECO:0000256" key="1">
    <source>
        <dbReference type="ARBA" id="ARBA00023015"/>
    </source>
</evidence>
<dbReference type="STRING" id="1227457.C451_17045"/>
<keyword evidence="1" id="KW-0805">Transcription regulation</keyword>
<evidence type="ECO:0000259" key="4">
    <source>
        <dbReference type="PROSITE" id="PS50987"/>
    </source>
</evidence>
<evidence type="ECO:0000256" key="3">
    <source>
        <dbReference type="ARBA" id="ARBA00023163"/>
    </source>
</evidence>
<gene>
    <name evidence="5" type="ORF">C451_17045</name>
</gene>
<dbReference type="PROSITE" id="PS50987">
    <property type="entry name" value="HTH_ARSR_2"/>
    <property type="match status" value="1"/>
</dbReference>
<comment type="caution">
    <text evidence="5">The sequence shown here is derived from an EMBL/GenBank/DDBJ whole genome shotgun (WGS) entry which is preliminary data.</text>
</comment>
<dbReference type="GO" id="GO:0003700">
    <property type="term" value="F:DNA-binding transcription factor activity"/>
    <property type="evidence" value="ECO:0007669"/>
    <property type="project" value="InterPro"/>
</dbReference>
<keyword evidence="6" id="KW-1185">Reference proteome</keyword>
<dbReference type="eggNOG" id="arCOG01680">
    <property type="taxonomic scope" value="Archaea"/>
</dbReference>
<evidence type="ECO:0000313" key="5">
    <source>
        <dbReference type="EMBL" id="EMA50226.1"/>
    </source>
</evidence>
<dbReference type="InterPro" id="IPR051011">
    <property type="entry name" value="Metal_resp_trans_reg"/>
</dbReference>
<accession>M0MX97</accession>
<dbReference type="EMBL" id="AOMF01000171">
    <property type="protein sequence ID" value="EMA50226.1"/>
    <property type="molecule type" value="Genomic_DNA"/>
</dbReference>
<dbReference type="InterPro" id="IPR036388">
    <property type="entry name" value="WH-like_DNA-bd_sf"/>
</dbReference>
<dbReference type="InterPro" id="IPR011991">
    <property type="entry name" value="ArsR-like_HTH"/>
</dbReference>
<evidence type="ECO:0000256" key="2">
    <source>
        <dbReference type="ARBA" id="ARBA00023125"/>
    </source>
</evidence>
<dbReference type="CDD" id="cd00090">
    <property type="entry name" value="HTH_ARSR"/>
    <property type="match status" value="1"/>
</dbReference>
<dbReference type="PANTHER" id="PTHR43132">
    <property type="entry name" value="ARSENICAL RESISTANCE OPERON REPRESSOR ARSR-RELATED"/>
    <property type="match status" value="1"/>
</dbReference>
<dbReference type="RefSeq" id="WP_007742376.1">
    <property type="nucleotide sequence ID" value="NZ_AOMF01000171.1"/>
</dbReference>
<dbReference type="SUPFAM" id="SSF46785">
    <property type="entry name" value="Winged helix' DNA-binding domain"/>
    <property type="match status" value="1"/>
</dbReference>
<sequence>MGTEPEGWIMAKAQRDHAPDLPEDSVLSLEEYLAMQRAIGEETRYRVLSELLAEGELSATELAETLEIPSNRLHYHLDKLESVGLIANRKRKERGADGLYSYYAATALGEAIMTHGISELLAEERELLERYG</sequence>
<name>M0MX97_9EURY</name>
<dbReference type="Proteomes" id="UP000011680">
    <property type="component" value="Unassembled WGS sequence"/>
</dbReference>
<dbReference type="InterPro" id="IPR036390">
    <property type="entry name" value="WH_DNA-bd_sf"/>
</dbReference>